<keyword evidence="3" id="KW-1185">Reference proteome</keyword>
<accession>A0A7J0EZT2</accession>
<dbReference type="OrthoDB" id="1933735at2759"/>
<sequence length="307" mass="33034">MEKLVSHMPQKLSPSSSGRRRRCGESNSPEFEFWMVRNPSCPQPKLLSADELFVDGVLLPLQLLPLHPQPLSDDPLDCPNSQTTPISDPSPNPDPKSDPDPGPGTDLPALGSSKRWRDIFKKSDKIRTVSQQGNRKINEDKEKEKKKERKASGGGGSSSAELNINIWPFSRSRSAGNGGNRPKITAGFRVDPEGLRSSDPVLVRHNEKGVQKEGNETGRKKTPTAAVAVAAATGGVGGTKARGLNLNVPMCIGYRQHLSCRSDESSAFRVAAVGVRGDRGGQSGGSSDGGRGGHLFNLRGFFTKKVY</sequence>
<gene>
    <name evidence="2" type="ORF">Acr_08g0001120</name>
</gene>
<dbReference type="AlphaFoldDB" id="A0A7J0EZT2"/>
<name>A0A7J0EZT2_9ERIC</name>
<feature type="compositionally biased region" description="Basic and acidic residues" evidence="1">
    <location>
        <begin position="115"/>
        <end position="127"/>
    </location>
</feature>
<feature type="region of interest" description="Disordered" evidence="1">
    <location>
        <begin position="1"/>
        <end position="26"/>
    </location>
</feature>
<feature type="compositionally biased region" description="Basic and acidic residues" evidence="1">
    <location>
        <begin position="136"/>
        <end position="145"/>
    </location>
</feature>
<proteinExistence type="predicted"/>
<dbReference type="Proteomes" id="UP000585474">
    <property type="component" value="Unassembled WGS sequence"/>
</dbReference>
<comment type="caution">
    <text evidence="2">The sequence shown here is derived from an EMBL/GenBank/DDBJ whole genome shotgun (WGS) entry which is preliminary data.</text>
</comment>
<reference evidence="2 3" key="1">
    <citation type="submission" date="2019-07" db="EMBL/GenBank/DDBJ databases">
        <title>De Novo Assembly of kiwifruit Actinidia rufa.</title>
        <authorList>
            <person name="Sugita-Konishi S."/>
            <person name="Sato K."/>
            <person name="Mori E."/>
            <person name="Abe Y."/>
            <person name="Kisaki G."/>
            <person name="Hamano K."/>
            <person name="Suezawa K."/>
            <person name="Otani M."/>
            <person name="Fukuda T."/>
            <person name="Manabe T."/>
            <person name="Gomi K."/>
            <person name="Tabuchi M."/>
            <person name="Akimitsu K."/>
            <person name="Kataoka I."/>
        </authorList>
    </citation>
    <scope>NUCLEOTIDE SEQUENCE [LARGE SCALE GENOMIC DNA]</scope>
    <source>
        <strain evidence="3">cv. Fuchu</strain>
    </source>
</reference>
<evidence type="ECO:0000313" key="3">
    <source>
        <dbReference type="Proteomes" id="UP000585474"/>
    </source>
</evidence>
<protein>
    <submittedName>
        <fullName evidence="2">Uncharacterized protein</fullName>
    </submittedName>
</protein>
<feature type="region of interest" description="Disordered" evidence="1">
    <location>
        <begin position="70"/>
        <end position="197"/>
    </location>
</feature>
<organism evidence="2 3">
    <name type="scientific">Actinidia rufa</name>
    <dbReference type="NCBI Taxonomy" id="165716"/>
    <lineage>
        <taxon>Eukaryota</taxon>
        <taxon>Viridiplantae</taxon>
        <taxon>Streptophyta</taxon>
        <taxon>Embryophyta</taxon>
        <taxon>Tracheophyta</taxon>
        <taxon>Spermatophyta</taxon>
        <taxon>Magnoliopsida</taxon>
        <taxon>eudicotyledons</taxon>
        <taxon>Gunneridae</taxon>
        <taxon>Pentapetalae</taxon>
        <taxon>asterids</taxon>
        <taxon>Ericales</taxon>
        <taxon>Actinidiaceae</taxon>
        <taxon>Actinidia</taxon>
    </lineage>
</organism>
<evidence type="ECO:0000313" key="2">
    <source>
        <dbReference type="EMBL" id="GFY91716.1"/>
    </source>
</evidence>
<dbReference type="PANTHER" id="PTHR35132:SF1">
    <property type="entry name" value="SERINE_ARGININE REPETITIVE MATRIX-LIKE PROTEIN"/>
    <property type="match status" value="1"/>
</dbReference>
<dbReference type="EMBL" id="BJWL01000008">
    <property type="protein sequence ID" value="GFY91716.1"/>
    <property type="molecule type" value="Genomic_DNA"/>
</dbReference>
<dbReference type="PANTHER" id="PTHR35132">
    <property type="entry name" value="SERINE/ARGININE REPETITIVE MATRIX-LIKE PROTEIN"/>
    <property type="match status" value="1"/>
</dbReference>
<evidence type="ECO:0000256" key="1">
    <source>
        <dbReference type="SAM" id="MobiDB-lite"/>
    </source>
</evidence>